<dbReference type="GO" id="GO:0046820">
    <property type="term" value="F:4-amino-4-deoxychorismate synthase activity"/>
    <property type="evidence" value="ECO:0007669"/>
    <property type="project" value="TreeGrafter"/>
</dbReference>
<dbReference type="Gene3D" id="3.20.10.10">
    <property type="entry name" value="D-amino Acid Aminotransferase, subunit A, domain 2"/>
    <property type="match status" value="1"/>
</dbReference>
<dbReference type="Pfam" id="PF00425">
    <property type="entry name" value="Chorismate_bind"/>
    <property type="match status" value="1"/>
</dbReference>
<dbReference type="InterPro" id="IPR015890">
    <property type="entry name" value="Chorismate_C"/>
</dbReference>
<dbReference type="PANTHER" id="PTHR11236">
    <property type="entry name" value="AMINOBENZOATE/ANTHRANILATE SYNTHASE"/>
    <property type="match status" value="1"/>
</dbReference>
<dbReference type="Gene3D" id="3.60.120.10">
    <property type="entry name" value="Anthranilate synthase"/>
    <property type="match status" value="1"/>
</dbReference>
<dbReference type="PANTHER" id="PTHR11236:SF50">
    <property type="entry name" value="AMINODEOXYCHORISMATE SYNTHASE COMPONENT 1"/>
    <property type="match status" value="1"/>
</dbReference>
<dbReference type="PRINTS" id="PR00095">
    <property type="entry name" value="ANTSNTHASEI"/>
</dbReference>
<evidence type="ECO:0000313" key="2">
    <source>
        <dbReference type="EMBL" id="SMB27646.1"/>
    </source>
</evidence>
<gene>
    <name evidence="2" type="ORF">SDENCHOL_20437</name>
</gene>
<dbReference type="InterPro" id="IPR043132">
    <property type="entry name" value="BCAT-like_C"/>
</dbReference>
<dbReference type="InterPro" id="IPR043131">
    <property type="entry name" value="BCAT-like_N"/>
</dbReference>
<dbReference type="InterPro" id="IPR036038">
    <property type="entry name" value="Aminotransferase-like"/>
</dbReference>
<dbReference type="Gene3D" id="3.30.470.10">
    <property type="match status" value="1"/>
</dbReference>
<sequence>MSPLLLFDFPPKPEPEPDSGQPRRLLAFRAPQTVLCAERLADVGAVLRAAEAHAQAGAWVAGYVAYDAAPAFDSALRVPASPGTADAAAQSRPLPLAWFAVFDRPLALTETSEIEARLAGDGQAHEHGPWQSSIDATRFAEDIARLRRHIHEGDAYQINYTLRLSASFSGDPLPWFARLRRAQPDAYHACLDLGQARHILSASPELFFRRDGDRLTTRPMKGTARRGRWAAEDRQLADWLRDSEKNRAENLMIVDLLRNDLSRIALPHSVAVSKLFAVEPHPTLWQMTSTIQATARPGTTLEEIFTALFPCGSVTGAPKAKAMELIAGLETEARGVYCGAIGLLQPGGDAQFSVAIRTLTLIGNTACYGTGGGITWDSTAADEYAEALLKARFLDVADERAPERNFALFETLRLENGRYWLLERHFARLNDSAAYFGYPCNLVACRAQLAELATRQPQGIWRVRLELTADGSIDCTCSPLPATPNRPRFALAALPVPRDAWWLHHKTTRRNAYEQALDTARTRQPEIFDVLLHNEQGELTEFTRGNLVVEIASQRYTPPQDSGLLGGVLRAELLATGQLQERVLTLDDLANAERILFINSLRGEIAVEPSREIGPTS</sequence>
<feature type="domain" description="Chorismate-utilising enzyme C-terminal" evidence="1">
    <location>
        <begin position="137"/>
        <end position="390"/>
    </location>
</feature>
<name>A0A7Z7HTK0_9PROT</name>
<dbReference type="InterPro" id="IPR005801">
    <property type="entry name" value="ADC_synthase"/>
</dbReference>
<dbReference type="InterPro" id="IPR001544">
    <property type="entry name" value="Aminotrans_IV"/>
</dbReference>
<dbReference type="Pfam" id="PF01063">
    <property type="entry name" value="Aminotran_4"/>
    <property type="match status" value="1"/>
</dbReference>
<dbReference type="Proteomes" id="UP000242886">
    <property type="component" value="Chromosome SDENCHOL"/>
</dbReference>
<dbReference type="NCBIfam" id="TIGR00553">
    <property type="entry name" value="pabB"/>
    <property type="match status" value="1"/>
</dbReference>
<accession>A0A7Z7HTK0</accession>
<dbReference type="RefSeq" id="WP_154716939.1">
    <property type="nucleotide sequence ID" value="NZ_LT837803.1"/>
</dbReference>
<dbReference type="SUPFAM" id="SSF56322">
    <property type="entry name" value="ADC synthase"/>
    <property type="match status" value="1"/>
</dbReference>
<dbReference type="InterPro" id="IPR005802">
    <property type="entry name" value="ADC_synth_comp_1"/>
</dbReference>
<protein>
    <submittedName>
        <fullName evidence="2">Para-aminobenzoate synthase, subunit I</fullName>
    </submittedName>
</protein>
<evidence type="ECO:0000259" key="1">
    <source>
        <dbReference type="Pfam" id="PF00425"/>
    </source>
</evidence>
<dbReference type="GO" id="GO:0000162">
    <property type="term" value="P:L-tryptophan biosynthetic process"/>
    <property type="evidence" value="ECO:0007669"/>
    <property type="project" value="TreeGrafter"/>
</dbReference>
<dbReference type="EMBL" id="LT837803">
    <property type="protein sequence ID" value="SMB27646.1"/>
    <property type="molecule type" value="Genomic_DNA"/>
</dbReference>
<keyword evidence="3" id="KW-1185">Reference proteome</keyword>
<dbReference type="AlphaFoldDB" id="A0A7Z7HTK0"/>
<evidence type="ECO:0000313" key="3">
    <source>
        <dbReference type="Proteomes" id="UP000242886"/>
    </source>
</evidence>
<organism evidence="2 3">
    <name type="scientific">Sterolibacterium denitrificans</name>
    <dbReference type="NCBI Taxonomy" id="157592"/>
    <lineage>
        <taxon>Bacteria</taxon>
        <taxon>Pseudomonadati</taxon>
        <taxon>Pseudomonadota</taxon>
        <taxon>Betaproteobacteria</taxon>
        <taxon>Nitrosomonadales</taxon>
        <taxon>Sterolibacteriaceae</taxon>
        <taxon>Sterolibacterium</taxon>
    </lineage>
</organism>
<proteinExistence type="predicted"/>
<reference evidence="2" key="1">
    <citation type="submission" date="2017-03" db="EMBL/GenBank/DDBJ databases">
        <authorList>
            <consortium name="AG Boll"/>
        </authorList>
    </citation>
    <scope>NUCLEOTIDE SEQUENCE [LARGE SCALE GENOMIC DNA]</scope>
    <source>
        <strain evidence="2">Chol</strain>
    </source>
</reference>
<dbReference type="GO" id="GO:0009396">
    <property type="term" value="P:folic acid-containing compound biosynthetic process"/>
    <property type="evidence" value="ECO:0007669"/>
    <property type="project" value="InterPro"/>
</dbReference>
<dbReference type="InterPro" id="IPR019999">
    <property type="entry name" value="Anth_synth_I-like"/>
</dbReference>
<dbReference type="SUPFAM" id="SSF56752">
    <property type="entry name" value="D-aminoacid aminotransferase-like PLP-dependent enzymes"/>
    <property type="match status" value="1"/>
</dbReference>